<evidence type="ECO:0000256" key="1">
    <source>
        <dbReference type="ARBA" id="ARBA00023235"/>
    </source>
</evidence>
<dbReference type="Proteomes" id="UP000033935">
    <property type="component" value="Unassembled WGS sequence"/>
</dbReference>
<organism evidence="3 4">
    <name type="scientific">Candidatus Uhrbacteria bacterium GW2011_GWF2_39_13</name>
    <dbReference type="NCBI Taxonomy" id="1618995"/>
    <lineage>
        <taxon>Bacteria</taxon>
        <taxon>Candidatus Uhriibacteriota</taxon>
    </lineage>
</organism>
<evidence type="ECO:0000313" key="3">
    <source>
        <dbReference type="EMBL" id="KKR04713.1"/>
    </source>
</evidence>
<dbReference type="GO" id="GO:0016861">
    <property type="term" value="F:intramolecular oxidoreductase activity, interconverting aldoses and ketoses"/>
    <property type="evidence" value="ECO:0007669"/>
    <property type="project" value="InterPro"/>
</dbReference>
<protein>
    <recommendedName>
        <fullName evidence="5">L-fucose isomerase C-terminal domain-containing protein</fullName>
    </recommendedName>
</protein>
<dbReference type="PANTHER" id="PTHR36120:SF1">
    <property type="entry name" value="L-FUCOSE ISOMERASE C-TERMINAL DOMAIN-CONTAINING PROTEIN"/>
    <property type="match status" value="1"/>
</dbReference>
<dbReference type="GO" id="GO:0005737">
    <property type="term" value="C:cytoplasm"/>
    <property type="evidence" value="ECO:0007669"/>
    <property type="project" value="InterPro"/>
</dbReference>
<sequence>MKKIKAAYLSLVKGSWITDLLEKRRKTSLKALETLDNVEIIDCGQLVQNEAEAEKICRKFEDEKVDVIIAHYITFSLGGIVPGMAAKLRKPVLFWSEPEPAMKGKRIEANSFCATNMNAHALWKMNLKYDFIYGNAASAVPEIQRRINVIACVNHLRNVRIGSAGGRVPGFYTSNFSELEMREKFGVEAEGVTLLEIVKRTETASKKSLVKAREVLMNGCVCGNVSEEELNKGTALLASFMELTEKYHLDAWTVRCWPEFSDLYGIGVCHLLGCLTGLNIPAACEGDMYGALAMLISESLTGKPSFFCDLISFDPDGDTGLFWHCGAAPVALCRKGCKPTINKHSIIDGGDKKGLACEFPLEAGPVTVLRISESRDRKVFRLMTISGDGIETEQLLKGNPLKVKFRRSASEITETLIENGFEHHYVMARGDIAKDLKFFAKLLELELTQL</sequence>
<evidence type="ECO:0000256" key="2">
    <source>
        <dbReference type="ARBA" id="ARBA00023277"/>
    </source>
</evidence>
<dbReference type="GO" id="GO:0005996">
    <property type="term" value="P:monosaccharide metabolic process"/>
    <property type="evidence" value="ECO:0007669"/>
    <property type="project" value="InterPro"/>
</dbReference>
<dbReference type="InterPro" id="IPR004216">
    <property type="entry name" value="Fuc/Ara_isomerase_C"/>
</dbReference>
<evidence type="ECO:0000313" key="4">
    <source>
        <dbReference type="Proteomes" id="UP000033935"/>
    </source>
</evidence>
<evidence type="ECO:0008006" key="5">
    <source>
        <dbReference type="Google" id="ProtNLM"/>
    </source>
</evidence>
<proteinExistence type="predicted"/>
<dbReference type="SUPFAM" id="SSF53743">
    <property type="entry name" value="FucI/AraA N-terminal and middle domains"/>
    <property type="match status" value="1"/>
</dbReference>
<dbReference type="InterPro" id="IPR009015">
    <property type="entry name" value="Fucose_isomerase_N/cen_sf"/>
</dbReference>
<keyword evidence="2" id="KW-0119">Carbohydrate metabolism</keyword>
<dbReference type="SUPFAM" id="SSF50443">
    <property type="entry name" value="FucI/AraA C-terminal domain-like"/>
    <property type="match status" value="1"/>
</dbReference>
<dbReference type="EMBL" id="LBWG01000004">
    <property type="protein sequence ID" value="KKR04713.1"/>
    <property type="molecule type" value="Genomic_DNA"/>
</dbReference>
<keyword evidence="1" id="KW-0413">Isomerase</keyword>
<reference evidence="3 4" key="1">
    <citation type="journal article" date="2015" name="Nature">
        <title>rRNA introns, odd ribosomes, and small enigmatic genomes across a large radiation of phyla.</title>
        <authorList>
            <person name="Brown C.T."/>
            <person name="Hug L.A."/>
            <person name="Thomas B.C."/>
            <person name="Sharon I."/>
            <person name="Castelle C.J."/>
            <person name="Singh A."/>
            <person name="Wilkins M.J."/>
            <person name="Williams K.H."/>
            <person name="Banfield J.F."/>
        </authorList>
    </citation>
    <scope>NUCLEOTIDE SEQUENCE [LARGE SCALE GENOMIC DNA]</scope>
</reference>
<comment type="caution">
    <text evidence="3">The sequence shown here is derived from an EMBL/GenBank/DDBJ whole genome shotgun (WGS) entry which is preliminary data.</text>
</comment>
<accession>A0A0G0MNN8</accession>
<gene>
    <name evidence="3" type="ORF">UT30_C0004G0026</name>
</gene>
<name>A0A0G0MNN8_9BACT</name>
<dbReference type="PANTHER" id="PTHR36120">
    <property type="entry name" value="FUCOSE ISOMERASE"/>
    <property type="match status" value="1"/>
</dbReference>
<dbReference type="AlphaFoldDB" id="A0A0G0MNN8"/>